<evidence type="ECO:0000313" key="2">
    <source>
        <dbReference type="EMBL" id="KAF4675171.1"/>
    </source>
</evidence>
<evidence type="ECO:0000313" key="3">
    <source>
        <dbReference type="Proteomes" id="UP000591131"/>
    </source>
</evidence>
<feature type="compositionally biased region" description="Basic and acidic residues" evidence="1">
    <location>
        <begin position="748"/>
        <end position="764"/>
    </location>
</feature>
<feature type="region of interest" description="Disordered" evidence="1">
    <location>
        <begin position="729"/>
        <end position="764"/>
    </location>
</feature>
<dbReference type="InterPro" id="IPR022214">
    <property type="entry name" value="MZT1"/>
</dbReference>
<proteinExistence type="predicted"/>
<dbReference type="GO" id="GO:0000931">
    <property type="term" value="C:gamma-tubulin ring complex"/>
    <property type="evidence" value="ECO:0007669"/>
    <property type="project" value="InterPro"/>
</dbReference>
<dbReference type="Pfam" id="PF12554">
    <property type="entry name" value="MOZART1"/>
    <property type="match status" value="1"/>
</dbReference>
<evidence type="ECO:0000256" key="1">
    <source>
        <dbReference type="SAM" id="MobiDB-lite"/>
    </source>
</evidence>
<dbReference type="Proteomes" id="UP000591131">
    <property type="component" value="Unassembled WGS sequence"/>
</dbReference>
<gene>
    <name evidence="2" type="ORF">FOL47_008178</name>
</gene>
<organism evidence="2 3">
    <name type="scientific">Perkinsus chesapeaki</name>
    <name type="common">Clam parasite</name>
    <name type="synonym">Perkinsus andrewsi</name>
    <dbReference type="NCBI Taxonomy" id="330153"/>
    <lineage>
        <taxon>Eukaryota</taxon>
        <taxon>Sar</taxon>
        <taxon>Alveolata</taxon>
        <taxon>Perkinsozoa</taxon>
        <taxon>Perkinsea</taxon>
        <taxon>Perkinsida</taxon>
        <taxon>Perkinsidae</taxon>
        <taxon>Perkinsus</taxon>
    </lineage>
</organism>
<dbReference type="AlphaFoldDB" id="A0A7J6MW99"/>
<reference evidence="2 3" key="1">
    <citation type="submission" date="2020-04" db="EMBL/GenBank/DDBJ databases">
        <title>Perkinsus chesapeaki whole genome sequence.</title>
        <authorList>
            <person name="Bogema D.R."/>
        </authorList>
    </citation>
    <scope>NUCLEOTIDE SEQUENCE [LARGE SCALE GENOMIC DNA]</scope>
    <source>
        <strain evidence="2">ATCC PRA-425</strain>
    </source>
</reference>
<accession>A0A7J6MW99</accession>
<dbReference type="EMBL" id="JAAPAO010000051">
    <property type="protein sequence ID" value="KAF4675171.1"/>
    <property type="molecule type" value="Genomic_DNA"/>
</dbReference>
<dbReference type="GO" id="GO:0033566">
    <property type="term" value="P:gamma-tubulin complex localization"/>
    <property type="evidence" value="ECO:0007669"/>
    <property type="project" value="InterPro"/>
</dbReference>
<dbReference type="OrthoDB" id="426718at2759"/>
<protein>
    <submittedName>
        <fullName evidence="2">Uncharacterized protein</fullName>
    </submittedName>
</protein>
<keyword evidence="3" id="KW-1185">Reference proteome</keyword>
<sequence>MRLKWRTALTVYQRLSPEQREDIELNWLYDLAASRVMDRMGLTRESMSKTLRDGSPTTTFVICHCKEPIEWLGSLYRMPYIPPNSQLLLYEKCGVTPEVPPEVSDRFTRGVSVLDRQDGEVRGDECSAYLSYITENYDNLDDYTVHSVRMAYIISQQQWSGDFEVGMVCRGLSRLFQNQIGYQSDASVLDKMHREICSALFTDEVKLIIRKPNVALEAANFLLVRISGLTDSDVERLAVPLLTIIHKACKDGGFSAKMQTSLLPVVSIRASIRCGSLPMVTEIATMALEAIDDFGKKRRIIGSTSKAAERVAAVDAILEVIHLNPCEVNCNIACKLQETILTEMSLSAWTKAVYNTLDNGALDRGQVLLKYVTLSTIHPRFPTHLPQDPTEAESCLLQLLECGRKARFSPLPFLRWALKNSGSSRSAKEDILRMLPDWASEKASLMNELHPGANTFKGNANVNDDYVTIKGCPTGLEGIYKRMGTHNGKNYYIRTEPRKEGPMSLYFTGKVWQLGSSMHIPGIRSAYHCMSNGDGPPVGAEGWVAYNVSSGGWQPIQGFVVLPGVDRFAPSAPVRVKQTRRKFMSDIEEHHENDSVISDPVESLMHGTATEYRVEQESNPRGGLLVEATGKADESTESVTEDDFNVVYGSQRKLIDSSITRQVEEEALKQSIEATKVLKHMAQRCIGVEEKGNTDNSGTSVDDIVSLRESIQQLVSRVDSLEKQLSESSRSREEVFSRVGTASPTTDGTRRTSPDATNSRRLDDLLDTGLTPRQLRLCVALLETRIVNPEALAYVITEIRRECGSVAETQGRLAHADG</sequence>
<name>A0A7J6MW99_PERCH</name>
<comment type="caution">
    <text evidence="2">The sequence shown here is derived from an EMBL/GenBank/DDBJ whole genome shotgun (WGS) entry which is preliminary data.</text>
</comment>